<dbReference type="Proteomes" id="UP000784294">
    <property type="component" value="Unassembled WGS sequence"/>
</dbReference>
<feature type="DNA-binding region" description="Fork-head" evidence="2">
    <location>
        <begin position="754"/>
        <end position="823"/>
    </location>
</feature>
<dbReference type="OrthoDB" id="5830876at2759"/>
<dbReference type="EMBL" id="CAAALY010245453">
    <property type="protein sequence ID" value="VEL33260.1"/>
    <property type="molecule type" value="Genomic_DNA"/>
</dbReference>
<evidence type="ECO:0000256" key="1">
    <source>
        <dbReference type="ARBA" id="ARBA00023125"/>
    </source>
</evidence>
<accession>A0A3S5AVP0</accession>
<feature type="region of interest" description="Disordered" evidence="3">
    <location>
        <begin position="190"/>
        <end position="214"/>
    </location>
</feature>
<dbReference type="SUPFAM" id="SSF46785">
    <property type="entry name" value="Winged helix' DNA-binding domain"/>
    <property type="match status" value="1"/>
</dbReference>
<dbReference type="AlphaFoldDB" id="A0A3S5AVP0"/>
<dbReference type="GO" id="GO:0005634">
    <property type="term" value="C:nucleus"/>
    <property type="evidence" value="ECO:0007669"/>
    <property type="project" value="UniProtKB-SubCell"/>
</dbReference>
<dbReference type="PRINTS" id="PR00053">
    <property type="entry name" value="FORKHEAD"/>
</dbReference>
<dbReference type="PANTHER" id="PTHR11829:SF388">
    <property type="entry name" value="FORK HEAD DOMAIN-CONTAINING PROTEIN L1-RELATED"/>
    <property type="match status" value="1"/>
</dbReference>
<evidence type="ECO:0000313" key="5">
    <source>
        <dbReference type="EMBL" id="VEL33260.1"/>
    </source>
</evidence>
<dbReference type="SMART" id="SM00339">
    <property type="entry name" value="FH"/>
    <property type="match status" value="1"/>
</dbReference>
<dbReference type="InterPro" id="IPR050211">
    <property type="entry name" value="FOX_domain-containing"/>
</dbReference>
<comment type="caution">
    <text evidence="5">The sequence shown here is derived from an EMBL/GenBank/DDBJ whole genome shotgun (WGS) entry which is preliminary data.</text>
</comment>
<sequence>MKTTEQTGLPKKKVTIHQSSLWQSWACAHDDNQSIRSSVHPSVLTTIRQFASWPVGQLAISREKPTEAGRNADQIAGKGDWSRRVCFRHTDWVNRRLPVAKRYRTDQTDGLAHQADDRPIQECRRRLSDARRVSRAYWEQTDETGQERGREGETFAVSSRPSDGRVFQVAANFAQPVDWSVQLTGQFCGPLGQFPRPNRPPPPPPPNLYQSAAGSIPPVEPNFRSSPARPGPARYVQLLHTRLLATAHYSRVSQVLLSLLPPPRTSFQPDHNLSSSARSAAFVDSVKLPSWPGLPRPQKHTTVTPRSSIIPRPLSLPPAKSAALQATVTTTATATATTATTTATATATATHPINPDFKSRQIGPEEGLRVSGLGCESASFGAYLQMRRSNDGHPVDVVAISSSSSESRRPELGYPEASADRLATALPFGSGSLGRNSLLSHHNPPSASPSPSTSASASPPTSAEVATSRLHDNHVSCLVYDRPADWHQPSTRSRGTEQYPTFVTPLLESPGPAVSPNPSLLEPPQHTEPLFLHQTTLEPDDLTPTICHPHTYPHHPHPPHTSHHHHQQQQQLILLQQQQQQQQQSMTFQPHLAHPDQNSLPFLSPHSGASGQPYQQLHHQQQQIENQQLYEALPLGRPNEADYLRHEVSSASQSTSKSLGHLPGALESSQQQADEHRGHPSQPHTFLPTFNPHHMPPQNFTYPGAICESDTDEADASNPGLLTASKLGLASLSPESEHSYGLASNGGLNDAYVKPPYSYIALISMAISEQPEQRVTLNGIYRYIMNSTGDARYLFPPLCPVASSTGPLGVPMRPDLAATTPFLAPVELDCTCRSVEQTEPTDGGHLCPSATAFLPPRSRNTLRPGKLRLQLIMAAPVDRLYGRGAVTLKRSESSLTIPYQVPLPLGWKCSKPGSRYHIYDPNEAIGQSPVEKRVGTRLCEASIKA</sequence>
<dbReference type="GO" id="GO:0009653">
    <property type="term" value="P:anatomical structure morphogenesis"/>
    <property type="evidence" value="ECO:0007669"/>
    <property type="project" value="TreeGrafter"/>
</dbReference>
<evidence type="ECO:0000259" key="4">
    <source>
        <dbReference type="PROSITE" id="PS50039"/>
    </source>
</evidence>
<name>A0A3S5AVP0_9PLAT</name>
<feature type="compositionally biased region" description="Low complexity" evidence="3">
    <location>
        <begin position="568"/>
        <end position="591"/>
    </location>
</feature>
<dbReference type="PROSITE" id="PS00657">
    <property type="entry name" value="FORK_HEAD_1"/>
    <property type="match status" value="1"/>
</dbReference>
<comment type="subcellular location">
    <subcellularLocation>
        <location evidence="2">Nucleus</location>
    </subcellularLocation>
</comment>
<feature type="region of interest" description="Disordered" evidence="3">
    <location>
        <begin position="293"/>
        <end position="316"/>
    </location>
</feature>
<feature type="domain" description="Fork-head" evidence="4">
    <location>
        <begin position="754"/>
        <end position="823"/>
    </location>
</feature>
<feature type="region of interest" description="Disordered" evidence="3">
    <location>
        <begin position="550"/>
        <end position="624"/>
    </location>
</feature>
<feature type="compositionally biased region" description="Low complexity" evidence="3">
    <location>
        <begin position="449"/>
        <end position="463"/>
    </location>
</feature>
<dbReference type="Gene3D" id="1.10.10.10">
    <property type="entry name" value="Winged helix-like DNA-binding domain superfamily/Winged helix DNA-binding domain"/>
    <property type="match status" value="1"/>
</dbReference>
<dbReference type="InterPro" id="IPR001766">
    <property type="entry name" value="Fork_head_dom"/>
</dbReference>
<dbReference type="InterPro" id="IPR036390">
    <property type="entry name" value="WH_DNA-bd_sf"/>
</dbReference>
<feature type="region of interest" description="Disordered" evidence="3">
    <location>
        <begin position="137"/>
        <end position="159"/>
    </location>
</feature>
<proteinExistence type="predicted"/>
<keyword evidence="6" id="KW-1185">Reference proteome</keyword>
<dbReference type="GO" id="GO:0000978">
    <property type="term" value="F:RNA polymerase II cis-regulatory region sequence-specific DNA binding"/>
    <property type="evidence" value="ECO:0007669"/>
    <property type="project" value="TreeGrafter"/>
</dbReference>
<feature type="region of interest" description="Disordered" evidence="3">
    <location>
        <begin position="433"/>
        <end position="465"/>
    </location>
</feature>
<feature type="compositionally biased region" description="Pro residues" evidence="3">
    <location>
        <begin position="197"/>
        <end position="207"/>
    </location>
</feature>
<dbReference type="PANTHER" id="PTHR11829">
    <property type="entry name" value="FORKHEAD BOX PROTEIN"/>
    <property type="match status" value="1"/>
</dbReference>
<feature type="region of interest" description="Disordered" evidence="3">
    <location>
        <begin position="647"/>
        <end position="698"/>
    </location>
</feature>
<feature type="compositionally biased region" description="Basic residues" evidence="3">
    <location>
        <begin position="551"/>
        <end position="567"/>
    </location>
</feature>
<keyword evidence="1 2" id="KW-0238">DNA-binding</keyword>
<evidence type="ECO:0000256" key="2">
    <source>
        <dbReference type="PROSITE-ProRule" id="PRU00089"/>
    </source>
</evidence>
<organism evidence="5 6">
    <name type="scientific">Protopolystoma xenopodis</name>
    <dbReference type="NCBI Taxonomy" id="117903"/>
    <lineage>
        <taxon>Eukaryota</taxon>
        <taxon>Metazoa</taxon>
        <taxon>Spiralia</taxon>
        <taxon>Lophotrochozoa</taxon>
        <taxon>Platyhelminthes</taxon>
        <taxon>Monogenea</taxon>
        <taxon>Polyopisthocotylea</taxon>
        <taxon>Polystomatidea</taxon>
        <taxon>Polystomatidae</taxon>
        <taxon>Protopolystoma</taxon>
    </lineage>
</organism>
<feature type="compositionally biased region" description="Low complexity" evidence="3">
    <location>
        <begin position="612"/>
        <end position="624"/>
    </location>
</feature>
<dbReference type="InterPro" id="IPR036388">
    <property type="entry name" value="WH-like_DNA-bd_sf"/>
</dbReference>
<reference evidence="5" key="1">
    <citation type="submission" date="2018-11" db="EMBL/GenBank/DDBJ databases">
        <authorList>
            <consortium name="Pathogen Informatics"/>
        </authorList>
    </citation>
    <scope>NUCLEOTIDE SEQUENCE</scope>
</reference>
<protein>
    <recommendedName>
        <fullName evidence="4">Fork-head domain-containing protein</fullName>
    </recommendedName>
</protein>
<evidence type="ECO:0000256" key="3">
    <source>
        <dbReference type="SAM" id="MobiDB-lite"/>
    </source>
</evidence>
<feature type="compositionally biased region" description="Polar residues" evidence="3">
    <location>
        <begin position="649"/>
        <end position="658"/>
    </location>
</feature>
<dbReference type="InterPro" id="IPR018122">
    <property type="entry name" value="TF_fork_head_CS_1"/>
</dbReference>
<dbReference type="Pfam" id="PF00250">
    <property type="entry name" value="Forkhead"/>
    <property type="match status" value="1"/>
</dbReference>
<keyword evidence="2" id="KW-0539">Nucleus</keyword>
<dbReference type="GO" id="GO:0000981">
    <property type="term" value="F:DNA-binding transcription factor activity, RNA polymerase II-specific"/>
    <property type="evidence" value="ECO:0007669"/>
    <property type="project" value="TreeGrafter"/>
</dbReference>
<dbReference type="PROSITE" id="PS50039">
    <property type="entry name" value="FORK_HEAD_3"/>
    <property type="match status" value="1"/>
</dbReference>
<evidence type="ECO:0000313" key="6">
    <source>
        <dbReference type="Proteomes" id="UP000784294"/>
    </source>
</evidence>
<dbReference type="GO" id="GO:0030154">
    <property type="term" value="P:cell differentiation"/>
    <property type="evidence" value="ECO:0007669"/>
    <property type="project" value="TreeGrafter"/>
</dbReference>
<gene>
    <name evidence="5" type="ORF">PXEA_LOCUS26700</name>
</gene>